<dbReference type="InterPro" id="IPR010938">
    <property type="entry name" value="DUF1131"/>
</dbReference>
<organism evidence="2 3">
    <name type="scientific">Acuticoccus sediminis</name>
    <dbReference type="NCBI Taxonomy" id="2184697"/>
    <lineage>
        <taxon>Bacteria</taxon>
        <taxon>Pseudomonadati</taxon>
        <taxon>Pseudomonadota</taxon>
        <taxon>Alphaproteobacteria</taxon>
        <taxon>Hyphomicrobiales</taxon>
        <taxon>Amorphaceae</taxon>
        <taxon>Acuticoccus</taxon>
    </lineage>
</organism>
<gene>
    <name evidence="2" type="ORF">DLJ53_22860</name>
</gene>
<dbReference type="InterPro" id="IPR038714">
    <property type="entry name" value="YfeY-like_sf"/>
</dbReference>
<evidence type="ECO:0000256" key="1">
    <source>
        <dbReference type="SAM" id="SignalP"/>
    </source>
</evidence>
<proteinExistence type="predicted"/>
<dbReference type="PROSITE" id="PS51257">
    <property type="entry name" value="PROKAR_LIPOPROTEIN"/>
    <property type="match status" value="1"/>
</dbReference>
<accession>A0A8B2NIL1</accession>
<keyword evidence="1" id="KW-0732">Signal</keyword>
<keyword evidence="3" id="KW-1185">Reference proteome</keyword>
<feature type="chain" id="PRO_5032391135" evidence="1">
    <location>
        <begin position="20"/>
        <end position="188"/>
    </location>
</feature>
<reference evidence="2 3" key="1">
    <citation type="submission" date="2018-05" db="EMBL/GenBank/DDBJ databases">
        <title>Acuticoccus sediminis sp. nov., isolated from deep-sea sediment of Indian Ocean.</title>
        <authorList>
            <person name="Liu X."/>
            <person name="Lai Q."/>
            <person name="Du Y."/>
            <person name="Sun F."/>
            <person name="Zhang X."/>
            <person name="Wang S."/>
            <person name="Shao Z."/>
        </authorList>
    </citation>
    <scope>NUCLEOTIDE SEQUENCE [LARGE SCALE GENOMIC DNA]</scope>
    <source>
        <strain evidence="2 3">PTG4-2</strain>
    </source>
</reference>
<dbReference type="AlphaFoldDB" id="A0A8B2NIL1"/>
<dbReference type="Gene3D" id="2.60.460.10">
    <property type="entry name" value="protein yfey like domain"/>
    <property type="match status" value="1"/>
</dbReference>
<evidence type="ECO:0000313" key="3">
    <source>
        <dbReference type="Proteomes" id="UP000249590"/>
    </source>
</evidence>
<dbReference type="RefSeq" id="WP_111349536.1">
    <property type="nucleotide sequence ID" value="NZ_JAIWKD010000006.1"/>
</dbReference>
<sequence length="188" mass="20580">MSRFLPLLLACAALGGCVAAEPLSADRVSSDTWLQMTDDGIGTLRTGTPFREDAMSVVAPNAEIRSIQTANETRTEWTQAAFIGEVQAVQFFKGPNNTIGEIHGVSQHLIGPNGERIGMTMAQARVSRRDCRNGESLWRGMAVCKARGAPHIQLVFSIPQYDGPFDELPSSEDLQRAELQRIVWHAKS</sequence>
<comment type="caution">
    <text evidence="2">The sequence shown here is derived from an EMBL/GenBank/DDBJ whole genome shotgun (WGS) entry which is preliminary data.</text>
</comment>
<dbReference type="OrthoDB" id="7845475at2"/>
<dbReference type="EMBL" id="QHHQ01000005">
    <property type="protein sequence ID" value="RAH99374.1"/>
    <property type="molecule type" value="Genomic_DNA"/>
</dbReference>
<feature type="signal peptide" evidence="1">
    <location>
        <begin position="1"/>
        <end position="19"/>
    </location>
</feature>
<evidence type="ECO:0000313" key="2">
    <source>
        <dbReference type="EMBL" id="RAH99374.1"/>
    </source>
</evidence>
<protein>
    <submittedName>
        <fullName evidence="2">DUF1131 domain-containing protein</fullName>
    </submittedName>
</protein>
<name>A0A8B2NIL1_9HYPH</name>
<dbReference type="Proteomes" id="UP000249590">
    <property type="component" value="Unassembled WGS sequence"/>
</dbReference>
<dbReference type="Pfam" id="PF06572">
    <property type="entry name" value="DUF1131"/>
    <property type="match status" value="1"/>
</dbReference>